<evidence type="ECO:0000313" key="3">
    <source>
        <dbReference type="Proteomes" id="UP001054837"/>
    </source>
</evidence>
<gene>
    <name evidence="2" type="ORF">CDAR_399011</name>
</gene>
<keyword evidence="3" id="KW-1185">Reference proteome</keyword>
<feature type="region of interest" description="Disordered" evidence="1">
    <location>
        <begin position="70"/>
        <end position="91"/>
    </location>
</feature>
<dbReference type="EMBL" id="BPLQ01013768">
    <property type="protein sequence ID" value="GIY74626.1"/>
    <property type="molecule type" value="Genomic_DNA"/>
</dbReference>
<organism evidence="2 3">
    <name type="scientific">Caerostris darwini</name>
    <dbReference type="NCBI Taxonomy" id="1538125"/>
    <lineage>
        <taxon>Eukaryota</taxon>
        <taxon>Metazoa</taxon>
        <taxon>Ecdysozoa</taxon>
        <taxon>Arthropoda</taxon>
        <taxon>Chelicerata</taxon>
        <taxon>Arachnida</taxon>
        <taxon>Araneae</taxon>
        <taxon>Araneomorphae</taxon>
        <taxon>Entelegynae</taxon>
        <taxon>Araneoidea</taxon>
        <taxon>Araneidae</taxon>
        <taxon>Caerostris</taxon>
    </lineage>
</organism>
<comment type="caution">
    <text evidence="2">The sequence shown here is derived from an EMBL/GenBank/DDBJ whole genome shotgun (WGS) entry which is preliminary data.</text>
</comment>
<proteinExistence type="predicted"/>
<name>A0AAV4VXX9_9ARAC</name>
<dbReference type="Proteomes" id="UP001054837">
    <property type="component" value="Unassembled WGS sequence"/>
</dbReference>
<evidence type="ECO:0000313" key="2">
    <source>
        <dbReference type="EMBL" id="GIY74626.1"/>
    </source>
</evidence>
<protein>
    <submittedName>
        <fullName evidence="2">Uncharacterized protein</fullName>
    </submittedName>
</protein>
<sequence length="91" mass="10468">MHFFISRWEMKEIFPIRDIISVDVVFPRLNESTNRIDRSASAWIINTGIRSLSATGNKLWVSNRQLAGTHVSATKRKRNEKPHSPFAESQS</sequence>
<dbReference type="AlphaFoldDB" id="A0AAV4VXX9"/>
<evidence type="ECO:0000256" key="1">
    <source>
        <dbReference type="SAM" id="MobiDB-lite"/>
    </source>
</evidence>
<reference evidence="2 3" key="1">
    <citation type="submission" date="2021-06" db="EMBL/GenBank/DDBJ databases">
        <title>Caerostris darwini draft genome.</title>
        <authorList>
            <person name="Kono N."/>
            <person name="Arakawa K."/>
        </authorList>
    </citation>
    <scope>NUCLEOTIDE SEQUENCE [LARGE SCALE GENOMIC DNA]</scope>
</reference>
<accession>A0AAV4VXX9</accession>